<evidence type="ECO:0000256" key="1">
    <source>
        <dbReference type="SAM" id="MobiDB-lite"/>
    </source>
</evidence>
<sequence length="217" mass="24372">MKYQIIKSVTGRSIKYSCPKCHTVLRSALREAGQSDACPSCGNAFIVPGQKERAEFEAIREAKRREKLEAKERERARRQQESLQAAAEKDAENQRIEMAKRERSMREARAAQSLAGSCFDIAMHDWSTGAPWAYECIELGTLSGNWQSEMKVLLNNMASKGWEFYRTESLTAERPNGCLAALFGSPTSTYEVAVLVFRRPASVITREIDVKSELGLV</sequence>
<dbReference type="RefSeq" id="WP_150075005.1">
    <property type="nucleotide sequence ID" value="NZ_VWOX01000002.1"/>
</dbReference>
<gene>
    <name evidence="2" type="ORF">FYK55_03695</name>
</gene>
<comment type="caution">
    <text evidence="2">The sequence shown here is derived from an EMBL/GenBank/DDBJ whole genome shotgun (WGS) entry which is preliminary data.</text>
</comment>
<evidence type="ECO:0008006" key="4">
    <source>
        <dbReference type="Google" id="ProtNLM"/>
    </source>
</evidence>
<dbReference type="AlphaFoldDB" id="A0A5M6DEP1"/>
<evidence type="ECO:0000313" key="2">
    <source>
        <dbReference type="EMBL" id="KAA5546021.1"/>
    </source>
</evidence>
<dbReference type="Proteomes" id="UP000324479">
    <property type="component" value="Unassembled WGS sequence"/>
</dbReference>
<reference evidence="2 3" key="1">
    <citation type="submission" date="2019-08" db="EMBL/GenBank/DDBJ databases">
        <authorList>
            <person name="Dhanesh K."/>
            <person name="Kumar G."/>
            <person name="Sasikala C."/>
            <person name="Venkata Ramana C."/>
        </authorList>
    </citation>
    <scope>NUCLEOTIDE SEQUENCE [LARGE SCALE GENOMIC DNA]</scope>
    <source>
        <strain evidence="2 3">JC645</strain>
    </source>
</reference>
<feature type="compositionally biased region" description="Basic and acidic residues" evidence="1">
    <location>
        <begin position="70"/>
        <end position="80"/>
    </location>
</feature>
<keyword evidence="3" id="KW-1185">Reference proteome</keyword>
<protein>
    <recommendedName>
        <fullName evidence="4">DUF4177 domain-containing protein</fullName>
    </recommendedName>
</protein>
<dbReference type="EMBL" id="VWOX01000002">
    <property type="protein sequence ID" value="KAA5546021.1"/>
    <property type="molecule type" value="Genomic_DNA"/>
</dbReference>
<accession>A0A5M6DEP1</accession>
<feature type="region of interest" description="Disordered" evidence="1">
    <location>
        <begin position="70"/>
        <end position="94"/>
    </location>
</feature>
<organism evidence="2 3">
    <name type="scientific">Roseiconus nitratireducens</name>
    <dbReference type="NCBI Taxonomy" id="2605748"/>
    <lineage>
        <taxon>Bacteria</taxon>
        <taxon>Pseudomonadati</taxon>
        <taxon>Planctomycetota</taxon>
        <taxon>Planctomycetia</taxon>
        <taxon>Pirellulales</taxon>
        <taxon>Pirellulaceae</taxon>
        <taxon>Roseiconus</taxon>
    </lineage>
</organism>
<name>A0A5M6DEP1_9BACT</name>
<proteinExistence type="predicted"/>
<evidence type="ECO:0000313" key="3">
    <source>
        <dbReference type="Proteomes" id="UP000324479"/>
    </source>
</evidence>